<evidence type="ECO:0000313" key="2">
    <source>
        <dbReference type="Proteomes" id="UP000019364"/>
    </source>
</evidence>
<sequence>MTERLEPIKLAQLSRYELIKMIRSIASQLTEKDAAMKKFEEDSMYWLHETEKARGMFLAAHDERVSLRKALEEAHTDMLDAVSVMEMEQRDFKLMPQSTIKEAAEKLETLLYPLKGQSHE</sequence>
<comment type="caution">
    <text evidence="1">The sequence shown here is derived from an EMBL/GenBank/DDBJ whole genome shotgun (WGS) entry which is preliminary data.</text>
</comment>
<name>W7YHI6_9BACL</name>
<dbReference type="RefSeq" id="WP_036652747.1">
    <property type="nucleotide sequence ID" value="NZ_BAVZ01000023.1"/>
</dbReference>
<proteinExistence type="predicted"/>
<dbReference type="STRING" id="1236976.JCM16418_4585"/>
<gene>
    <name evidence="1" type="ORF">JCM16418_4585</name>
</gene>
<accession>W7YHI6</accession>
<organism evidence="1 2">
    <name type="scientific">Paenibacillus pini JCM 16418</name>
    <dbReference type="NCBI Taxonomy" id="1236976"/>
    <lineage>
        <taxon>Bacteria</taxon>
        <taxon>Bacillati</taxon>
        <taxon>Bacillota</taxon>
        <taxon>Bacilli</taxon>
        <taxon>Bacillales</taxon>
        <taxon>Paenibacillaceae</taxon>
        <taxon>Paenibacillus</taxon>
    </lineage>
</organism>
<keyword evidence="2" id="KW-1185">Reference proteome</keyword>
<evidence type="ECO:0000313" key="1">
    <source>
        <dbReference type="EMBL" id="GAF10385.1"/>
    </source>
</evidence>
<dbReference type="Proteomes" id="UP000019364">
    <property type="component" value="Unassembled WGS sequence"/>
</dbReference>
<protein>
    <submittedName>
        <fullName evidence="1">Uncharacterized protein</fullName>
    </submittedName>
</protein>
<dbReference type="AlphaFoldDB" id="W7YHI6"/>
<dbReference type="EMBL" id="BAVZ01000023">
    <property type="protein sequence ID" value="GAF10385.1"/>
    <property type="molecule type" value="Genomic_DNA"/>
</dbReference>
<reference evidence="1 2" key="1">
    <citation type="journal article" date="2014" name="Genome Announc.">
        <title>Draft Genome Sequence of Paenibacillus pini JCM 16418T, Isolated from the Rhizosphere of Pine Tree.</title>
        <authorList>
            <person name="Yuki M."/>
            <person name="Oshima K."/>
            <person name="Suda W."/>
            <person name="Oshida Y."/>
            <person name="Kitamura K."/>
            <person name="Iida Y."/>
            <person name="Hattori M."/>
            <person name="Ohkuma M."/>
        </authorList>
    </citation>
    <scope>NUCLEOTIDE SEQUENCE [LARGE SCALE GENOMIC DNA]</scope>
    <source>
        <strain evidence="1 2">JCM 16418</strain>
    </source>
</reference>